<proteinExistence type="predicted"/>
<feature type="compositionally biased region" description="Basic and acidic residues" evidence="1">
    <location>
        <begin position="53"/>
        <end position="63"/>
    </location>
</feature>
<dbReference type="RefSeq" id="WP_194310407.1">
    <property type="nucleotide sequence ID" value="NZ_JADHEC010000001.1"/>
</dbReference>
<gene>
    <name evidence="2" type="ORF">IR213_00800</name>
</gene>
<dbReference type="AlphaFoldDB" id="A0A930U5B9"/>
<evidence type="ECO:0000313" key="2">
    <source>
        <dbReference type="EMBL" id="MBF2707138.1"/>
    </source>
</evidence>
<reference evidence="2" key="1">
    <citation type="submission" date="2020-11" db="EMBL/GenBank/DDBJ databases">
        <title>Genome of Flavobacterium soyangense.</title>
        <authorList>
            <person name="Liu Q."/>
            <person name="Xin Y.-H."/>
        </authorList>
    </citation>
    <scope>NUCLEOTIDE SEQUENCE</scope>
    <source>
        <strain evidence="2">CGMCC 1.13493</strain>
    </source>
</reference>
<evidence type="ECO:0000256" key="1">
    <source>
        <dbReference type="SAM" id="MobiDB-lite"/>
    </source>
</evidence>
<name>A0A930U5B9_9FLAO</name>
<dbReference type="SUPFAM" id="SSF53137">
    <property type="entry name" value="Translational machinery components"/>
    <property type="match status" value="1"/>
</dbReference>
<evidence type="ECO:0000313" key="3">
    <source>
        <dbReference type="Proteomes" id="UP000646211"/>
    </source>
</evidence>
<dbReference type="InterPro" id="IPR042226">
    <property type="entry name" value="eFR1_2_sf"/>
</dbReference>
<feature type="region of interest" description="Disordered" evidence="1">
    <location>
        <begin position="39"/>
        <end position="63"/>
    </location>
</feature>
<sequence>MEKQVGIWIDTKKAIIVTLDGHKEEKITEIDSEVENRVYHDKEGDKGTFSGSHHSDSETKFDNRKKEQMDYYLDAVMDYIKKSDYLYVFGPGETKTKLEQRIRDKKSLGKINLKAVETAGNMTLNEIVAQVKDFYNPLQRKVNLAKQR</sequence>
<comment type="caution">
    <text evidence="2">The sequence shown here is derived from an EMBL/GenBank/DDBJ whole genome shotgun (WGS) entry which is preliminary data.</text>
</comment>
<protein>
    <submittedName>
        <fullName evidence="2">Uncharacterized protein</fullName>
    </submittedName>
</protein>
<keyword evidence="3" id="KW-1185">Reference proteome</keyword>
<dbReference type="Proteomes" id="UP000646211">
    <property type="component" value="Unassembled WGS sequence"/>
</dbReference>
<dbReference type="Gene3D" id="3.30.420.60">
    <property type="entry name" value="eRF1 domain 2"/>
    <property type="match status" value="1"/>
</dbReference>
<accession>A0A930U5B9</accession>
<dbReference type="EMBL" id="JADHEC010000001">
    <property type="protein sequence ID" value="MBF2707138.1"/>
    <property type="molecule type" value="Genomic_DNA"/>
</dbReference>
<organism evidence="2 3">
    <name type="scientific">Flavobacterium soyangense</name>
    <dbReference type="NCBI Taxonomy" id="2023265"/>
    <lineage>
        <taxon>Bacteria</taxon>
        <taxon>Pseudomonadati</taxon>
        <taxon>Bacteroidota</taxon>
        <taxon>Flavobacteriia</taxon>
        <taxon>Flavobacteriales</taxon>
        <taxon>Flavobacteriaceae</taxon>
        <taxon>Flavobacterium</taxon>
    </lineage>
</organism>